<evidence type="ECO:0000259" key="9">
    <source>
        <dbReference type="PROSITE" id="PS50885"/>
    </source>
</evidence>
<evidence type="ECO:0000256" key="2">
    <source>
        <dbReference type="ARBA" id="ARBA00022519"/>
    </source>
</evidence>
<dbReference type="PANTHER" id="PTHR32089:SF112">
    <property type="entry name" value="LYSOZYME-LIKE PROTEIN-RELATED"/>
    <property type="match status" value="1"/>
</dbReference>
<sequence>MLKNIKIVTKVFGGFGVILILLLVIGATGVFNLNSGNDNFKRYRSIALQTNQAGRVQANLLEARLAVKDFIINASGEAVASVKERASRTLELNEELLGMTSSAEKQAVAEEAAGSLKRYIEAFDQVTELQSKRNELVLNTLDTTGPEIERKLTEIMRSAYEDNDADAAFRAGTVQRNLLLMRLYATKFLVTNEAAAYDRVLKEAAEMSENHQAMLDGLQNRNRRQLAQEVATLQKTYVDAFREVNGTINARNAIISGTLDAIGPKVASEMENLKLAIKQEQDILGPKTSASMDFAVKAGLVVSFVSLVIGLLAAWFIGMGISRPIKAITTAMKDLANGDKTIEIPGQDHKDEIGDMAEAVHVFKENMIKAEELSANEAQAAKLREERARRIEEITQTFDASVSELLGTVAGAATEMESTASSMSEIANDTNERATTVASAAEQASANVQTVASATEELTSSIQEIARQVDQSSKIAGNAVGQAERTDKQVQGLAMAAQKIGDVVSLISAIAEQTNLLALNATIEAARAGEAGKGFAVVASEVKELASQTAKATEEIGLQIENIQTETDEAVGAIQEITKTIEEINEIAAGIASAVEEQTSATGEIARNVEQAAVGTQEVSGNILQVTRAASETGTAATQVTSVAGELSTRSEQLKAQVEQFLSEVRAA</sequence>
<evidence type="ECO:0000256" key="1">
    <source>
        <dbReference type="ARBA" id="ARBA00004429"/>
    </source>
</evidence>
<dbReference type="SMART" id="SM00283">
    <property type="entry name" value="MA"/>
    <property type="match status" value="1"/>
</dbReference>
<dbReference type="SMART" id="SM00304">
    <property type="entry name" value="HAMP"/>
    <property type="match status" value="1"/>
</dbReference>
<evidence type="ECO:0000259" key="10">
    <source>
        <dbReference type="PROSITE" id="PS51753"/>
    </source>
</evidence>
<evidence type="ECO:0000313" key="11">
    <source>
        <dbReference type="EMBL" id="MBN9672965.1"/>
    </source>
</evidence>
<dbReference type="PROSITE" id="PS50111">
    <property type="entry name" value="CHEMOTAXIS_TRANSDUC_2"/>
    <property type="match status" value="1"/>
</dbReference>
<keyword evidence="2" id="KW-1003">Cell membrane</keyword>
<dbReference type="Pfam" id="PF00015">
    <property type="entry name" value="MCPsignal"/>
    <property type="match status" value="1"/>
</dbReference>
<dbReference type="Proteomes" id="UP000664096">
    <property type="component" value="Unassembled WGS sequence"/>
</dbReference>
<evidence type="ECO:0000256" key="3">
    <source>
        <dbReference type="ARBA" id="ARBA00023224"/>
    </source>
</evidence>
<reference evidence="11" key="1">
    <citation type="submission" date="2020-12" db="EMBL/GenBank/DDBJ databases">
        <title>Oil enriched cultivation method for isolating marine PHA-producing bacteria.</title>
        <authorList>
            <person name="Zheng W."/>
            <person name="Yu S."/>
            <person name="Huang Y."/>
        </authorList>
    </citation>
    <scope>NUCLEOTIDE SEQUENCE</scope>
    <source>
        <strain evidence="11">SY-2-12</strain>
    </source>
</reference>
<dbReference type="InterPro" id="IPR003660">
    <property type="entry name" value="HAMP_dom"/>
</dbReference>
<evidence type="ECO:0000256" key="5">
    <source>
        <dbReference type="PROSITE-ProRule" id="PRU00284"/>
    </source>
</evidence>
<dbReference type="GO" id="GO:0005886">
    <property type="term" value="C:plasma membrane"/>
    <property type="evidence" value="ECO:0007669"/>
    <property type="project" value="UniProtKB-SubCell"/>
</dbReference>
<protein>
    <submittedName>
        <fullName evidence="11">Tar ligand binding domain-containing protein</fullName>
    </submittedName>
</protein>
<dbReference type="InterPro" id="IPR004089">
    <property type="entry name" value="MCPsignal_dom"/>
</dbReference>
<dbReference type="Pfam" id="PF12729">
    <property type="entry name" value="4HB_MCP_1"/>
    <property type="match status" value="1"/>
</dbReference>
<evidence type="ECO:0000259" key="8">
    <source>
        <dbReference type="PROSITE" id="PS50192"/>
    </source>
</evidence>
<name>A0A939EGZ9_9HYPH</name>
<evidence type="ECO:0000313" key="12">
    <source>
        <dbReference type="Proteomes" id="UP000664096"/>
    </source>
</evidence>
<feature type="domain" description="HBM" evidence="10">
    <location>
        <begin position="45"/>
        <end position="285"/>
    </location>
</feature>
<comment type="subcellular location">
    <subcellularLocation>
        <location evidence="1">Cell inner membrane</location>
        <topology evidence="1">Multi-pass membrane protein</topology>
    </subcellularLocation>
</comment>
<evidence type="ECO:0000256" key="6">
    <source>
        <dbReference type="SAM" id="Phobius"/>
    </source>
</evidence>
<feature type="transmembrane region" description="Helical" evidence="6">
    <location>
        <begin position="294"/>
        <end position="317"/>
    </location>
</feature>
<dbReference type="Gene3D" id="1.10.287.950">
    <property type="entry name" value="Methyl-accepting chemotaxis protein"/>
    <property type="match status" value="1"/>
</dbReference>
<feature type="domain" description="Methyl-accepting transducer" evidence="7">
    <location>
        <begin position="412"/>
        <end position="648"/>
    </location>
</feature>
<dbReference type="PROSITE" id="PS50885">
    <property type="entry name" value="HAMP"/>
    <property type="match status" value="1"/>
</dbReference>
<keyword evidence="3 5" id="KW-0807">Transducer</keyword>
<dbReference type="EMBL" id="JAEKJZ010000005">
    <property type="protein sequence ID" value="MBN9672965.1"/>
    <property type="molecule type" value="Genomic_DNA"/>
</dbReference>
<feature type="domain" description="HAMP" evidence="9">
    <location>
        <begin position="319"/>
        <end position="372"/>
    </location>
</feature>
<dbReference type="PANTHER" id="PTHR32089">
    <property type="entry name" value="METHYL-ACCEPTING CHEMOTAXIS PROTEIN MCPB"/>
    <property type="match status" value="1"/>
</dbReference>
<evidence type="ECO:0000259" key="7">
    <source>
        <dbReference type="PROSITE" id="PS50111"/>
    </source>
</evidence>
<keyword evidence="6" id="KW-1133">Transmembrane helix</keyword>
<dbReference type="CDD" id="cd06225">
    <property type="entry name" value="HAMP"/>
    <property type="match status" value="1"/>
</dbReference>
<dbReference type="AlphaFoldDB" id="A0A939EGZ9"/>
<accession>A0A939EGZ9</accession>
<dbReference type="Pfam" id="PF00672">
    <property type="entry name" value="HAMP"/>
    <property type="match status" value="1"/>
</dbReference>
<keyword evidence="6" id="KW-0472">Membrane</keyword>
<dbReference type="PROSITE" id="PS51753">
    <property type="entry name" value="HBM"/>
    <property type="match status" value="1"/>
</dbReference>
<dbReference type="InterPro" id="IPR032255">
    <property type="entry name" value="HBM"/>
</dbReference>
<feature type="transmembrane region" description="Helical" evidence="6">
    <location>
        <begin position="12"/>
        <end position="34"/>
    </location>
</feature>
<dbReference type="Gene3D" id="6.10.340.10">
    <property type="match status" value="1"/>
</dbReference>
<feature type="domain" description="T-SNARE coiled-coil homology" evidence="8">
    <location>
        <begin position="564"/>
        <end position="626"/>
    </location>
</feature>
<dbReference type="PROSITE" id="PS50192">
    <property type="entry name" value="T_SNARE"/>
    <property type="match status" value="1"/>
</dbReference>
<dbReference type="GO" id="GO:0007165">
    <property type="term" value="P:signal transduction"/>
    <property type="evidence" value="ECO:0007669"/>
    <property type="project" value="UniProtKB-KW"/>
</dbReference>
<comment type="caution">
    <text evidence="11">The sequence shown here is derived from an EMBL/GenBank/DDBJ whole genome shotgun (WGS) entry which is preliminary data.</text>
</comment>
<comment type="similarity">
    <text evidence="4">Belongs to the methyl-accepting chemotaxis (MCP) protein family.</text>
</comment>
<keyword evidence="6" id="KW-0812">Transmembrane</keyword>
<dbReference type="SUPFAM" id="SSF58104">
    <property type="entry name" value="Methyl-accepting chemotaxis protein (MCP) signaling domain"/>
    <property type="match status" value="1"/>
</dbReference>
<organism evidence="11 12">
    <name type="scientific">Roseibium aggregatum</name>
    <dbReference type="NCBI Taxonomy" id="187304"/>
    <lineage>
        <taxon>Bacteria</taxon>
        <taxon>Pseudomonadati</taxon>
        <taxon>Pseudomonadota</taxon>
        <taxon>Alphaproteobacteria</taxon>
        <taxon>Hyphomicrobiales</taxon>
        <taxon>Stappiaceae</taxon>
        <taxon>Roseibium</taxon>
    </lineage>
</organism>
<dbReference type="RefSeq" id="WP_207142802.1">
    <property type="nucleotide sequence ID" value="NZ_JAEKJZ010000005.1"/>
</dbReference>
<dbReference type="SMART" id="SM01358">
    <property type="entry name" value="HBM"/>
    <property type="match status" value="1"/>
</dbReference>
<dbReference type="InterPro" id="IPR000727">
    <property type="entry name" value="T_SNARE_dom"/>
</dbReference>
<dbReference type="InterPro" id="IPR024478">
    <property type="entry name" value="HlyB_4HB_MCP"/>
</dbReference>
<evidence type="ECO:0000256" key="4">
    <source>
        <dbReference type="ARBA" id="ARBA00029447"/>
    </source>
</evidence>
<proteinExistence type="inferred from homology"/>
<gene>
    <name evidence="11" type="ORF">JF539_21600</name>
</gene>
<keyword evidence="2" id="KW-0997">Cell inner membrane</keyword>